<protein>
    <recommendedName>
        <fullName evidence="3">Septum formation inhibitor Maf</fullName>
    </recommendedName>
</protein>
<evidence type="ECO:0000313" key="1">
    <source>
        <dbReference type="EMBL" id="GAA4242889.1"/>
    </source>
</evidence>
<sequence length="328" mass="37627">MRQNVLVSESKNIQVMEKHIKRNFFYLLILGVTSIITSCTENKTKTLETATVSEPKTEEVAPAPKLSEEFKAYWYDGEAEITSYKLEQARYGELREGTAVLVYVTEDFLPNVQVKADNYNETNIPVLKLNATKNFNTGIYPYSIMQSTFYPVTNNQHALKISASIQEWCGHVYMQLNNRNTFEVQSHSYFQGEADENFKLDKTWTENELWTKLRIDPKSLPVGQLDLIPALESTRLNHEALEPQKAFTKLENNSYTISYPEANRTLKINFNPNFPFDIIGWEETTTNGIGTSSATLTTKATKLETLKSDYWNKKSNADLNLRETLKLQ</sequence>
<evidence type="ECO:0000313" key="2">
    <source>
        <dbReference type="Proteomes" id="UP001501682"/>
    </source>
</evidence>
<reference evidence="2" key="1">
    <citation type="journal article" date="2019" name="Int. J. Syst. Evol. Microbiol.">
        <title>The Global Catalogue of Microorganisms (GCM) 10K type strain sequencing project: providing services to taxonomists for standard genome sequencing and annotation.</title>
        <authorList>
            <consortium name="The Broad Institute Genomics Platform"/>
            <consortium name="The Broad Institute Genome Sequencing Center for Infectious Disease"/>
            <person name="Wu L."/>
            <person name="Ma J."/>
        </authorList>
    </citation>
    <scope>NUCLEOTIDE SEQUENCE [LARGE SCALE GENOMIC DNA]</scope>
    <source>
        <strain evidence="2">JCM 17633</strain>
    </source>
</reference>
<comment type="caution">
    <text evidence="1">The sequence shown here is derived from an EMBL/GenBank/DDBJ whole genome shotgun (WGS) entry which is preliminary data.</text>
</comment>
<keyword evidence="2" id="KW-1185">Reference proteome</keyword>
<proteinExistence type="predicted"/>
<dbReference type="EMBL" id="BAABCB010000015">
    <property type="protein sequence ID" value="GAA4242889.1"/>
    <property type="molecule type" value="Genomic_DNA"/>
</dbReference>
<dbReference type="Proteomes" id="UP001501682">
    <property type="component" value="Unassembled WGS sequence"/>
</dbReference>
<name>A0ABP8CSU7_9FLAO</name>
<accession>A0ABP8CSU7</accession>
<gene>
    <name evidence="1" type="ORF">GCM10022292_15090</name>
</gene>
<evidence type="ECO:0008006" key="3">
    <source>
        <dbReference type="Google" id="ProtNLM"/>
    </source>
</evidence>
<organism evidence="1 2">
    <name type="scientific">Winogradskyella damuponensis</name>
    <dbReference type="NCBI Taxonomy" id="943939"/>
    <lineage>
        <taxon>Bacteria</taxon>
        <taxon>Pseudomonadati</taxon>
        <taxon>Bacteroidota</taxon>
        <taxon>Flavobacteriia</taxon>
        <taxon>Flavobacteriales</taxon>
        <taxon>Flavobacteriaceae</taxon>
        <taxon>Winogradskyella</taxon>
    </lineage>
</organism>